<dbReference type="EMBL" id="JAQQAF010000006">
    <property type="protein sequence ID" value="KAJ8476138.1"/>
    <property type="molecule type" value="Genomic_DNA"/>
</dbReference>
<evidence type="ECO:0000313" key="1">
    <source>
        <dbReference type="EMBL" id="KAJ8476138.1"/>
    </source>
</evidence>
<evidence type="ECO:0000313" key="2">
    <source>
        <dbReference type="Proteomes" id="UP001222027"/>
    </source>
</evidence>
<reference evidence="1 2" key="1">
    <citation type="submission" date="2022-12" db="EMBL/GenBank/DDBJ databases">
        <title>Chromosome-scale assembly of the Ensete ventricosum genome.</title>
        <authorList>
            <person name="Dussert Y."/>
            <person name="Stocks J."/>
            <person name="Wendawek A."/>
            <person name="Woldeyes F."/>
            <person name="Nichols R.A."/>
            <person name="Borrell J.S."/>
        </authorList>
    </citation>
    <scope>NUCLEOTIDE SEQUENCE [LARGE SCALE GENOMIC DNA]</scope>
    <source>
        <strain evidence="2">cv. Maze</strain>
        <tissue evidence="1">Seeds</tissue>
    </source>
</reference>
<dbReference type="Proteomes" id="UP001222027">
    <property type="component" value="Unassembled WGS sequence"/>
</dbReference>
<gene>
    <name evidence="1" type="ORF">OPV22_019865</name>
</gene>
<organism evidence="1 2">
    <name type="scientific">Ensete ventricosum</name>
    <name type="common">Abyssinian banana</name>
    <name type="synonym">Musa ensete</name>
    <dbReference type="NCBI Taxonomy" id="4639"/>
    <lineage>
        <taxon>Eukaryota</taxon>
        <taxon>Viridiplantae</taxon>
        <taxon>Streptophyta</taxon>
        <taxon>Embryophyta</taxon>
        <taxon>Tracheophyta</taxon>
        <taxon>Spermatophyta</taxon>
        <taxon>Magnoliopsida</taxon>
        <taxon>Liliopsida</taxon>
        <taxon>Zingiberales</taxon>
        <taxon>Musaceae</taxon>
        <taxon>Ensete</taxon>
    </lineage>
</organism>
<dbReference type="AlphaFoldDB" id="A0AAV8QIW3"/>
<sequence>MYKEDEFEYGASMGVQRLGTAFQHPRLLHPPGQENPNTFLTQFPSSSNLFLGCRARTRISGIVRDPRLDMFQDQCRLLEVQTLTRFGEETLTRSFVIFVKYVVRFQPECWYDLNQVPDIRRSSWAGSLLHRQPSLGCRELNPCCHALDEAAGVASDVSRTIMLVLRRRHVH</sequence>
<proteinExistence type="predicted"/>
<protein>
    <submittedName>
        <fullName evidence="1">Uncharacterized protein</fullName>
    </submittedName>
</protein>
<name>A0AAV8QIW3_ENSVE</name>
<keyword evidence="2" id="KW-1185">Reference proteome</keyword>
<comment type="caution">
    <text evidence="1">The sequence shown here is derived from an EMBL/GenBank/DDBJ whole genome shotgun (WGS) entry which is preliminary data.</text>
</comment>
<accession>A0AAV8QIW3</accession>